<name>A0A8X6F9T8_TRICU</name>
<dbReference type="AlphaFoldDB" id="A0A8X6F9T8"/>
<proteinExistence type="predicted"/>
<keyword evidence="3" id="KW-1185">Reference proteome</keyword>
<evidence type="ECO:0000313" key="3">
    <source>
        <dbReference type="Proteomes" id="UP000887116"/>
    </source>
</evidence>
<evidence type="ECO:0000256" key="1">
    <source>
        <dbReference type="SAM" id="MobiDB-lite"/>
    </source>
</evidence>
<sequence>MNSPSKARGDALSPYLRNKRKRTPLERNRLKLVKLQHSRGMKKSKMILLISEDSIRALLPLLTLPPRSRSCSSRSKNQSSDRGCEGALHKLIGRKCWRLDHSRGFVSCYHTLRLIFENG</sequence>
<gene>
    <name evidence="2" type="ORF">TNCT_629501</name>
</gene>
<accession>A0A8X6F9T8</accession>
<evidence type="ECO:0000313" key="2">
    <source>
        <dbReference type="EMBL" id="GFQ74648.1"/>
    </source>
</evidence>
<protein>
    <submittedName>
        <fullName evidence="2">Uncharacterized protein</fullName>
    </submittedName>
</protein>
<dbReference type="EMBL" id="BMAO01031383">
    <property type="protein sequence ID" value="GFQ74648.1"/>
    <property type="molecule type" value="Genomic_DNA"/>
</dbReference>
<comment type="caution">
    <text evidence="2">The sequence shown here is derived from an EMBL/GenBank/DDBJ whole genome shotgun (WGS) entry which is preliminary data.</text>
</comment>
<dbReference type="Proteomes" id="UP000887116">
    <property type="component" value="Unassembled WGS sequence"/>
</dbReference>
<reference evidence="2" key="1">
    <citation type="submission" date="2020-07" db="EMBL/GenBank/DDBJ databases">
        <title>Multicomponent nature underlies the extraordinary mechanical properties of spider dragline silk.</title>
        <authorList>
            <person name="Kono N."/>
            <person name="Nakamura H."/>
            <person name="Mori M."/>
            <person name="Yoshida Y."/>
            <person name="Ohtoshi R."/>
            <person name="Malay A.D."/>
            <person name="Moran D.A.P."/>
            <person name="Tomita M."/>
            <person name="Numata K."/>
            <person name="Arakawa K."/>
        </authorList>
    </citation>
    <scope>NUCLEOTIDE SEQUENCE</scope>
</reference>
<organism evidence="2 3">
    <name type="scientific">Trichonephila clavata</name>
    <name type="common">Joro spider</name>
    <name type="synonym">Nephila clavata</name>
    <dbReference type="NCBI Taxonomy" id="2740835"/>
    <lineage>
        <taxon>Eukaryota</taxon>
        <taxon>Metazoa</taxon>
        <taxon>Ecdysozoa</taxon>
        <taxon>Arthropoda</taxon>
        <taxon>Chelicerata</taxon>
        <taxon>Arachnida</taxon>
        <taxon>Araneae</taxon>
        <taxon>Araneomorphae</taxon>
        <taxon>Entelegynae</taxon>
        <taxon>Araneoidea</taxon>
        <taxon>Nephilidae</taxon>
        <taxon>Trichonephila</taxon>
    </lineage>
</organism>
<feature type="region of interest" description="Disordered" evidence="1">
    <location>
        <begin position="1"/>
        <end position="23"/>
    </location>
</feature>